<gene>
    <name evidence="14" type="ORF">RhiirA1_392310</name>
    <name evidence="13" type="ORF">RhiirA5_482124</name>
    <name evidence="15" type="ORF">RhiirC2_704094</name>
</gene>
<dbReference type="AlphaFoldDB" id="A0A2I1F0R6"/>
<evidence type="ECO:0000313" key="17">
    <source>
        <dbReference type="Proteomes" id="UP000232722"/>
    </source>
</evidence>
<reference evidence="16 18" key="3">
    <citation type="submission" date="2017-10" db="EMBL/GenBank/DDBJ databases">
        <title>Extensive intraspecific genome diversity in a model arbuscular mycorrhizal fungus.</title>
        <authorList>
            <person name="Chen E.C.H."/>
            <person name="Morin E."/>
            <person name="Baudet D."/>
            <person name="Noel J."/>
            <person name="Ndikumana S."/>
            <person name="Charron P."/>
            <person name="St-Onge C."/>
            <person name="Giorgi J."/>
            <person name="Grigoriev I.V."/>
            <person name="Roux C."/>
            <person name="Martin F.M."/>
            <person name="Corradi N."/>
        </authorList>
    </citation>
    <scope>NUCLEOTIDE SEQUENCE [LARGE SCALE GENOMIC DNA]</scope>
    <source>
        <strain evidence="14 16">A1</strain>
        <strain evidence="15 18">C2</strain>
    </source>
</reference>
<dbReference type="EMBL" id="LLXH01000290">
    <property type="protein sequence ID" value="PKC69175.1"/>
    <property type="molecule type" value="Genomic_DNA"/>
</dbReference>
<feature type="compositionally biased region" description="Acidic residues" evidence="10">
    <location>
        <begin position="328"/>
        <end position="340"/>
    </location>
</feature>
<keyword evidence="7" id="KW-0539">Nucleus</keyword>
<comment type="caution">
    <text evidence="13">The sequence shown here is derived from an EMBL/GenBank/DDBJ whole genome shotgun (WGS) entry which is preliminary data.</text>
</comment>
<feature type="compositionally biased region" description="Acidic residues" evidence="10">
    <location>
        <begin position="308"/>
        <end position="321"/>
    </location>
</feature>
<name>A0A2I1F0R6_9GLOM</name>
<evidence type="ECO:0000256" key="1">
    <source>
        <dbReference type="ARBA" id="ARBA00004123"/>
    </source>
</evidence>
<dbReference type="GO" id="GO:0005674">
    <property type="term" value="C:transcription factor TFIIF complex"/>
    <property type="evidence" value="ECO:0007669"/>
    <property type="project" value="InterPro"/>
</dbReference>
<dbReference type="GO" id="GO:0003677">
    <property type="term" value="F:DNA binding"/>
    <property type="evidence" value="ECO:0007669"/>
    <property type="project" value="UniProtKB-KW"/>
</dbReference>
<keyword evidence="4" id="KW-0805">Transcription regulation</keyword>
<reference evidence="17 18" key="1">
    <citation type="submission" date="2016-04" db="EMBL/GenBank/DDBJ databases">
        <title>Genome analyses suggest a sexual origin of heterokaryosis in a supposedly ancient asexual fungus.</title>
        <authorList>
            <person name="Ropars J."/>
            <person name="Sedzielewska K."/>
            <person name="Noel J."/>
            <person name="Charron P."/>
            <person name="Farinelli L."/>
            <person name="Marton T."/>
            <person name="Kruger M."/>
            <person name="Pelin A."/>
            <person name="Brachmann A."/>
            <person name="Corradi N."/>
        </authorList>
    </citation>
    <scope>NUCLEOTIDE SEQUENCE [LARGE SCALE GENOMIC DNA]</scope>
    <source>
        <strain evidence="13 17">A5</strain>
        <strain evidence="15 18">C2</strain>
    </source>
</reference>
<evidence type="ECO:0000256" key="7">
    <source>
        <dbReference type="ARBA" id="ARBA00023242"/>
    </source>
</evidence>
<dbReference type="InterPro" id="IPR040504">
    <property type="entry name" value="TFIIF_beta_N"/>
</dbReference>
<reference evidence="13 17" key="2">
    <citation type="submission" date="2017-09" db="EMBL/GenBank/DDBJ databases">
        <title>Extensive intraspecific genome diversity in a model arbuscular mycorrhizal fungus.</title>
        <authorList>
            <person name="Chen E.C."/>
            <person name="Morin E."/>
            <person name="Beaudet D."/>
            <person name="Noel J."/>
            <person name="Ndikumana S."/>
            <person name="Charron P."/>
            <person name="St-Onge C."/>
            <person name="Giorgi J."/>
            <person name="Grigoriev I.V."/>
            <person name="Roux C."/>
            <person name="Martin F.M."/>
            <person name="Corradi N."/>
        </authorList>
    </citation>
    <scope>NUCLEOTIDE SEQUENCE [LARGE SCALE GENOMIC DNA]</scope>
    <source>
        <strain evidence="13 17">A5</strain>
    </source>
</reference>
<evidence type="ECO:0000256" key="9">
    <source>
        <dbReference type="ARBA" id="ARBA00081863"/>
    </source>
</evidence>
<dbReference type="Gene3D" id="1.10.10.10">
    <property type="entry name" value="Winged helix-like DNA-binding domain superfamily/Winged helix DNA-binding domain"/>
    <property type="match status" value="1"/>
</dbReference>
<comment type="similarity">
    <text evidence="2">Belongs to the TFIIF beta subunit family.</text>
</comment>
<evidence type="ECO:0000256" key="4">
    <source>
        <dbReference type="ARBA" id="ARBA00023015"/>
    </source>
</evidence>
<dbReference type="Pfam" id="PF17683">
    <property type="entry name" value="TFIIF_beta_N"/>
    <property type="match status" value="1"/>
</dbReference>
<evidence type="ECO:0000313" key="16">
    <source>
        <dbReference type="Proteomes" id="UP000232688"/>
    </source>
</evidence>
<proteinExistence type="inferred from homology"/>
<dbReference type="VEuPathDB" id="FungiDB:RhiirFUN_006176"/>
<dbReference type="InterPro" id="IPR036388">
    <property type="entry name" value="WH-like_DNA-bd_sf"/>
</dbReference>
<dbReference type="InterPro" id="IPR040450">
    <property type="entry name" value="TFIIF_beta_HTH"/>
</dbReference>
<dbReference type="Proteomes" id="UP000232722">
    <property type="component" value="Unassembled WGS sequence"/>
</dbReference>
<evidence type="ECO:0000259" key="12">
    <source>
        <dbReference type="Pfam" id="PF17683"/>
    </source>
</evidence>
<evidence type="ECO:0000256" key="5">
    <source>
        <dbReference type="ARBA" id="ARBA00023125"/>
    </source>
</evidence>
<dbReference type="SUPFAM" id="SSF50916">
    <property type="entry name" value="Rap30/74 interaction domains"/>
    <property type="match status" value="1"/>
</dbReference>
<organism evidence="13 17">
    <name type="scientific">Rhizophagus irregularis</name>
    <dbReference type="NCBI Taxonomy" id="588596"/>
    <lineage>
        <taxon>Eukaryota</taxon>
        <taxon>Fungi</taxon>
        <taxon>Fungi incertae sedis</taxon>
        <taxon>Mucoromycota</taxon>
        <taxon>Glomeromycotina</taxon>
        <taxon>Glomeromycetes</taxon>
        <taxon>Glomerales</taxon>
        <taxon>Glomeraceae</taxon>
        <taxon>Rhizophagus</taxon>
    </lineage>
</organism>
<dbReference type="InterPro" id="IPR036390">
    <property type="entry name" value="WH_DNA-bd_sf"/>
</dbReference>
<evidence type="ECO:0000259" key="11">
    <source>
        <dbReference type="Pfam" id="PF02270"/>
    </source>
</evidence>
<protein>
    <recommendedName>
        <fullName evidence="3">Transcription initiation factor IIF subunit beta</fullName>
    </recommendedName>
    <alternativeName>
        <fullName evidence="9">TFIIF medium subunit</fullName>
    </alternativeName>
    <alternativeName>
        <fullName evidence="8">TFIIF-beta</fullName>
    </alternativeName>
</protein>
<dbReference type="PANTHER" id="PTHR10445">
    <property type="entry name" value="GENERAL TRANSCRIPTION FACTOR IIF SUBUNIT 2"/>
    <property type="match status" value="1"/>
</dbReference>
<dbReference type="OrthoDB" id="26094at2759"/>
<dbReference type="EMBL" id="LLXL01000009">
    <property type="protein sequence ID" value="PKK80611.1"/>
    <property type="molecule type" value="Genomic_DNA"/>
</dbReference>
<dbReference type="VEuPathDB" id="FungiDB:RhiirA1_392310"/>
<keyword evidence="6" id="KW-0804">Transcription</keyword>
<reference evidence="14 16" key="4">
    <citation type="submission" date="2017-10" db="EMBL/GenBank/DDBJ databases">
        <title>Genome analyses suggest a sexual origin of heterokaryosis in a supposedly ancient asexual fungus.</title>
        <authorList>
            <person name="Corradi N."/>
            <person name="Sedzielewska K."/>
            <person name="Noel J."/>
            <person name="Charron P."/>
            <person name="Farinelli L."/>
            <person name="Marton T."/>
            <person name="Kruger M."/>
            <person name="Pelin A."/>
            <person name="Brachmann A."/>
            <person name="Corradi N."/>
        </authorList>
    </citation>
    <scope>NUCLEOTIDE SEQUENCE [LARGE SCALE GENOMIC DNA]</scope>
    <source>
        <strain evidence="14 16">A1</strain>
    </source>
</reference>
<evidence type="ECO:0000313" key="13">
    <source>
        <dbReference type="EMBL" id="PKC06688.1"/>
    </source>
</evidence>
<dbReference type="Proteomes" id="UP000233469">
    <property type="component" value="Unassembled WGS sequence"/>
</dbReference>
<dbReference type="GO" id="GO:0006367">
    <property type="term" value="P:transcription initiation at RNA polymerase II promoter"/>
    <property type="evidence" value="ECO:0007669"/>
    <property type="project" value="InterPro"/>
</dbReference>
<feature type="domain" description="TFIIF beta subunit HTH" evidence="11">
    <location>
        <begin position="219"/>
        <end position="282"/>
    </location>
</feature>
<accession>A0A2I1F0R6</accession>
<dbReference type="PANTHER" id="PTHR10445:SF0">
    <property type="entry name" value="GENERAL TRANSCRIPTION FACTOR IIF SUBUNIT 2"/>
    <property type="match status" value="1"/>
</dbReference>
<dbReference type="EMBL" id="LLXJ01000725">
    <property type="protein sequence ID" value="PKC06688.1"/>
    <property type="molecule type" value="Genomic_DNA"/>
</dbReference>
<dbReference type="InterPro" id="IPR003196">
    <property type="entry name" value="TFIIF_beta"/>
</dbReference>
<evidence type="ECO:0000256" key="6">
    <source>
        <dbReference type="ARBA" id="ARBA00023163"/>
    </source>
</evidence>
<dbReference type="CDD" id="cd07980">
    <property type="entry name" value="TFIIF_beta"/>
    <property type="match status" value="1"/>
</dbReference>
<evidence type="ECO:0000256" key="8">
    <source>
        <dbReference type="ARBA" id="ARBA00081473"/>
    </source>
</evidence>
<evidence type="ECO:0000256" key="10">
    <source>
        <dbReference type="SAM" id="MobiDB-lite"/>
    </source>
</evidence>
<dbReference type="Pfam" id="PF02270">
    <property type="entry name" value="TFIIF_beta"/>
    <property type="match status" value="1"/>
</dbReference>
<dbReference type="FunFam" id="1.10.10.10:FF:000035">
    <property type="entry name" value="General transcription factor IIF subunit 2"/>
    <property type="match status" value="1"/>
</dbReference>
<dbReference type="Proteomes" id="UP000232688">
    <property type="component" value="Unassembled WGS sequence"/>
</dbReference>
<evidence type="ECO:0000313" key="15">
    <source>
        <dbReference type="EMBL" id="PKK80611.1"/>
    </source>
</evidence>
<feature type="domain" description="TFIIF beta subunit N-terminal" evidence="12">
    <location>
        <begin position="42"/>
        <end position="139"/>
    </location>
</feature>
<evidence type="ECO:0000313" key="18">
    <source>
        <dbReference type="Proteomes" id="UP000233469"/>
    </source>
</evidence>
<evidence type="ECO:0000313" key="14">
    <source>
        <dbReference type="EMBL" id="PKC69175.1"/>
    </source>
</evidence>
<evidence type="ECO:0000256" key="2">
    <source>
        <dbReference type="ARBA" id="ARBA00009543"/>
    </source>
</evidence>
<dbReference type="VEuPathDB" id="FungiDB:FUN_004034"/>
<evidence type="ECO:0000256" key="3">
    <source>
        <dbReference type="ARBA" id="ARBA00021453"/>
    </source>
</evidence>
<sequence>MSSMEIDYENLGVSMEDISMDVDEEGFEYEDTDDIDLKDLENEAWLIKLPAYLFDKWADVADDDTELAKVQFFVDSRGIGSQPPKQSYKFILSNIERHENEPKEYDLEVVDNNVADTYLFYQNKDDESVSMAATAKKNFIVKPTFGVDYSRKVRQRTLQAATPMRRIKIIGDNENRGAYVPPGASAAAIAKFGNLVACIILIIYSIQKKPKVSIDQKTTRMPKNELIDLLFGAFEKYTYWTLRGLKDYAKQPESYLKDVLNEIAILDKRGPYNNCYHLKPEYSQQSSNASESIAPLGLEAPAAGTSNEVEDDDFEFENDDDIEHKLESDEENLFGDVGDD</sequence>
<feature type="region of interest" description="Disordered" evidence="10">
    <location>
        <begin position="289"/>
        <end position="340"/>
    </location>
</feature>
<keyword evidence="5" id="KW-0238">DNA-binding</keyword>
<comment type="subcellular location">
    <subcellularLocation>
        <location evidence="1">Nucleus</location>
    </subcellularLocation>
</comment>
<dbReference type="InterPro" id="IPR011039">
    <property type="entry name" value="TFIIF_interaction"/>
</dbReference>
<dbReference type="SUPFAM" id="SSF46785">
    <property type="entry name" value="Winged helix' DNA-binding domain"/>
    <property type="match status" value="1"/>
</dbReference>